<feature type="transmembrane region" description="Helical" evidence="7">
    <location>
        <begin position="151"/>
        <end position="168"/>
    </location>
</feature>
<feature type="non-terminal residue" evidence="8">
    <location>
        <position position="208"/>
    </location>
</feature>
<evidence type="ECO:0000256" key="4">
    <source>
        <dbReference type="ARBA" id="ARBA00022737"/>
    </source>
</evidence>
<dbReference type="OrthoDB" id="75720at2759"/>
<dbReference type="Pfam" id="PF04193">
    <property type="entry name" value="PQ-loop"/>
    <property type="match status" value="2"/>
</dbReference>
<keyword evidence="6 7" id="KW-0472">Membrane</keyword>
<dbReference type="SMART" id="SM00679">
    <property type="entry name" value="CTNS"/>
    <property type="match status" value="2"/>
</dbReference>
<dbReference type="GO" id="GO:0015184">
    <property type="term" value="F:L-cystine transmembrane transporter activity"/>
    <property type="evidence" value="ECO:0007669"/>
    <property type="project" value="TreeGrafter"/>
</dbReference>
<dbReference type="AlphaFoldDB" id="A0A1Y2I478"/>
<keyword evidence="9" id="KW-1185">Reference proteome</keyword>
<dbReference type="InterPro" id="IPR005282">
    <property type="entry name" value="LC_transporter"/>
</dbReference>
<protein>
    <submittedName>
        <fullName evidence="8">PQ loop repeat-domain-containing protein</fullName>
    </submittedName>
</protein>
<reference evidence="8 9" key="1">
    <citation type="submission" date="2016-07" db="EMBL/GenBank/DDBJ databases">
        <title>Pervasive Adenine N6-methylation of Active Genes in Fungi.</title>
        <authorList>
            <consortium name="DOE Joint Genome Institute"/>
            <person name="Mondo S.J."/>
            <person name="Dannebaum R.O."/>
            <person name="Kuo R.C."/>
            <person name="Labutti K."/>
            <person name="Haridas S."/>
            <person name="Kuo A."/>
            <person name="Salamov A."/>
            <person name="Ahrendt S.R."/>
            <person name="Lipzen A."/>
            <person name="Sullivan W."/>
            <person name="Andreopoulos W.B."/>
            <person name="Clum A."/>
            <person name="Lindquist E."/>
            <person name="Daum C."/>
            <person name="Ramamoorthy G.K."/>
            <person name="Gryganskyi A."/>
            <person name="Culley D."/>
            <person name="Magnuson J.K."/>
            <person name="James T.Y."/>
            <person name="O'Malley M.A."/>
            <person name="Stajich J.E."/>
            <person name="Spatafora J.W."/>
            <person name="Visel A."/>
            <person name="Grigoriev I.V."/>
        </authorList>
    </citation>
    <scope>NUCLEOTIDE SEQUENCE [LARGE SCALE GENOMIC DNA]</scope>
    <source>
        <strain evidence="8 9">PL171</strain>
    </source>
</reference>
<dbReference type="PANTHER" id="PTHR13131">
    <property type="entry name" value="CYSTINOSIN"/>
    <property type="match status" value="1"/>
</dbReference>
<evidence type="ECO:0000256" key="5">
    <source>
        <dbReference type="ARBA" id="ARBA00022989"/>
    </source>
</evidence>
<dbReference type="Proteomes" id="UP000193411">
    <property type="component" value="Unassembled WGS sequence"/>
</dbReference>
<dbReference type="GO" id="GO:0012505">
    <property type="term" value="C:endomembrane system"/>
    <property type="evidence" value="ECO:0007669"/>
    <property type="project" value="UniProtKB-SubCell"/>
</dbReference>
<name>A0A1Y2I478_9FUNG</name>
<dbReference type="EMBL" id="MCFL01000001">
    <property type="protein sequence ID" value="ORZ41539.1"/>
    <property type="molecule type" value="Genomic_DNA"/>
</dbReference>
<organism evidence="8 9">
    <name type="scientific">Catenaria anguillulae PL171</name>
    <dbReference type="NCBI Taxonomy" id="765915"/>
    <lineage>
        <taxon>Eukaryota</taxon>
        <taxon>Fungi</taxon>
        <taxon>Fungi incertae sedis</taxon>
        <taxon>Blastocladiomycota</taxon>
        <taxon>Blastocladiomycetes</taxon>
        <taxon>Blastocladiales</taxon>
        <taxon>Catenariaceae</taxon>
        <taxon>Catenaria</taxon>
    </lineage>
</organism>
<sequence>MNSPWPQAPLLSAILGWGYFLAWSASFWPQLVINYRRKSVDGLSLDFLAYNIVGFSCYSVYTLSFYFSSSVQQEFKRRNDGRENLVATNDVVFAIHAWALTIATGLQAVRYRRRRHSLSGFAKLVLAAFFASTVLMLGWTVDEPVTGALDLVYFLGSWKLVMSLIKYIPQMWVNFRDKSTEGWSIHNILLDSTGGILSLTQLFLDAWI</sequence>
<proteinExistence type="predicted"/>
<dbReference type="PANTHER" id="PTHR13131:SF5">
    <property type="entry name" value="CYSTINOSIN"/>
    <property type="match status" value="1"/>
</dbReference>
<keyword evidence="4" id="KW-0677">Repeat</keyword>
<keyword evidence="2" id="KW-0813">Transport</keyword>
<evidence type="ECO:0000313" key="8">
    <source>
        <dbReference type="EMBL" id="ORZ41539.1"/>
    </source>
</evidence>
<evidence type="ECO:0000256" key="2">
    <source>
        <dbReference type="ARBA" id="ARBA00022448"/>
    </source>
</evidence>
<comment type="caution">
    <text evidence="8">The sequence shown here is derived from an EMBL/GenBank/DDBJ whole genome shotgun (WGS) entry which is preliminary data.</text>
</comment>
<keyword evidence="3 7" id="KW-0812">Transmembrane</keyword>
<gene>
    <name evidence="8" type="ORF">BCR44DRAFT_1398863</name>
</gene>
<dbReference type="InterPro" id="IPR006603">
    <property type="entry name" value="PQ-loop_rpt"/>
</dbReference>
<evidence type="ECO:0000256" key="1">
    <source>
        <dbReference type="ARBA" id="ARBA00004127"/>
    </source>
</evidence>
<evidence type="ECO:0000256" key="7">
    <source>
        <dbReference type="SAM" id="Phobius"/>
    </source>
</evidence>
<accession>A0A1Y2I478</accession>
<evidence type="ECO:0000256" key="3">
    <source>
        <dbReference type="ARBA" id="ARBA00022692"/>
    </source>
</evidence>
<comment type="subcellular location">
    <subcellularLocation>
        <location evidence="1">Endomembrane system</location>
        <topology evidence="1">Multi-pass membrane protein</topology>
    </subcellularLocation>
</comment>
<dbReference type="Gene3D" id="1.20.1280.290">
    <property type="match status" value="1"/>
</dbReference>
<feature type="transmembrane region" description="Helical" evidence="7">
    <location>
        <begin position="121"/>
        <end position="139"/>
    </location>
</feature>
<dbReference type="GO" id="GO:0005774">
    <property type="term" value="C:vacuolar membrane"/>
    <property type="evidence" value="ECO:0007669"/>
    <property type="project" value="TreeGrafter"/>
</dbReference>
<feature type="transmembrane region" description="Helical" evidence="7">
    <location>
        <begin position="47"/>
        <end position="67"/>
    </location>
</feature>
<feature type="transmembrane region" description="Helical" evidence="7">
    <location>
        <begin position="12"/>
        <end position="35"/>
    </location>
</feature>
<evidence type="ECO:0000256" key="6">
    <source>
        <dbReference type="ARBA" id="ARBA00023136"/>
    </source>
</evidence>
<feature type="transmembrane region" description="Helical" evidence="7">
    <location>
        <begin position="87"/>
        <end position="109"/>
    </location>
</feature>
<keyword evidence="5 7" id="KW-1133">Transmembrane helix</keyword>
<evidence type="ECO:0000313" key="9">
    <source>
        <dbReference type="Proteomes" id="UP000193411"/>
    </source>
</evidence>